<feature type="compositionally biased region" description="Polar residues" evidence="1">
    <location>
        <begin position="335"/>
        <end position="357"/>
    </location>
</feature>
<evidence type="ECO:0000313" key="3">
    <source>
        <dbReference type="Proteomes" id="UP001370758"/>
    </source>
</evidence>
<gene>
    <name evidence="2" type="ORF">TWF481_003229</name>
</gene>
<organism evidence="2 3">
    <name type="scientific">Arthrobotrys musiformis</name>
    <dbReference type="NCBI Taxonomy" id="47236"/>
    <lineage>
        <taxon>Eukaryota</taxon>
        <taxon>Fungi</taxon>
        <taxon>Dikarya</taxon>
        <taxon>Ascomycota</taxon>
        <taxon>Pezizomycotina</taxon>
        <taxon>Orbiliomycetes</taxon>
        <taxon>Orbiliales</taxon>
        <taxon>Orbiliaceae</taxon>
        <taxon>Arthrobotrys</taxon>
    </lineage>
</organism>
<feature type="region of interest" description="Disordered" evidence="1">
    <location>
        <begin position="327"/>
        <end position="363"/>
    </location>
</feature>
<accession>A0AAV9VPX3</accession>
<dbReference type="AlphaFoldDB" id="A0AAV9VPX3"/>
<sequence>MESVDSEDFARYLKRAPEQQVASLHLRRHESTSTESPDGTPQPELSILQEKFSAFEIQARESPRAENANVFSPPAEIDYSHQLDSDSRYTRVFGRDIKQPSREFGAERIPRYTPGFKESKHDPQAAIIPPSAKAEPTPPTSANPFDDELSDDEDLISNKIAYHKAETEKFIRQERGDPGVLKVHLIALVEQYKVTDSKFNLHLATLYSLDGDNEKVSQVLKNFKFDTALTPAENAAAYLIRAVARCRLLDAPAAYKDCRRVTQISRNYSGNPDMKALENVANYYASWCSQQAKNTADELYYNSLYSSTIGPPILRFGDMRYQLELVSSGSQSSSRNNKSTTPQTNSDVSKATSTNPPATIPLKSLAPSSHLLTSANSTLLKLPSSPLSPYIFLDRRPQFATPLSERDEKYLWAMFSIEVSRPHSTLRGIFRIKRSEDPYSRPKNNTNPKPLETQTCIKFRSQSQILDVLYNCIKSDEMSLAYVIISGYHLDDSNFKFPMGFAYTIQYPESAPYHPWQYVQKYFQFLALLNPPETDLKNESIATKLLHRVRLLNLGLWDHVDLPLPTKLQLAFDSIALALSQNVVPALAMMLNLPINNKGMDISKKIGIRGRCRNFGDSFQALTETPIALLTILESQTPFELPNCLRTLRHGGLLDNKLKEGDFFDCNGGPSLFHLVAAYATTSITPFLFLLDFHCCKKPSKKLSCLTRAAAVDGYGNVTPSQVLKRRAKETTDPKLLDVLEAMIELLTTFEPRTD</sequence>
<protein>
    <submittedName>
        <fullName evidence="2">Uncharacterized protein</fullName>
    </submittedName>
</protein>
<reference evidence="2 3" key="1">
    <citation type="submission" date="2023-08" db="EMBL/GenBank/DDBJ databases">
        <authorList>
            <person name="Palmer J.M."/>
        </authorList>
    </citation>
    <scope>NUCLEOTIDE SEQUENCE [LARGE SCALE GENOMIC DNA]</scope>
    <source>
        <strain evidence="2 3">TWF481</strain>
    </source>
</reference>
<feature type="region of interest" description="Disordered" evidence="1">
    <location>
        <begin position="128"/>
        <end position="150"/>
    </location>
</feature>
<feature type="region of interest" description="Disordered" evidence="1">
    <location>
        <begin position="20"/>
        <end position="45"/>
    </location>
</feature>
<dbReference type="EMBL" id="JAVHJL010000013">
    <property type="protein sequence ID" value="KAK6495203.1"/>
    <property type="molecule type" value="Genomic_DNA"/>
</dbReference>
<evidence type="ECO:0000313" key="2">
    <source>
        <dbReference type="EMBL" id="KAK6495203.1"/>
    </source>
</evidence>
<proteinExistence type="predicted"/>
<evidence type="ECO:0000256" key="1">
    <source>
        <dbReference type="SAM" id="MobiDB-lite"/>
    </source>
</evidence>
<keyword evidence="3" id="KW-1185">Reference proteome</keyword>
<dbReference type="Proteomes" id="UP001370758">
    <property type="component" value="Unassembled WGS sequence"/>
</dbReference>
<name>A0AAV9VPX3_9PEZI</name>
<comment type="caution">
    <text evidence="2">The sequence shown here is derived from an EMBL/GenBank/DDBJ whole genome shotgun (WGS) entry which is preliminary data.</text>
</comment>